<name>A0A1S8A956_ROSNE</name>
<keyword evidence="3" id="KW-1185">Reference proteome</keyword>
<evidence type="ECO:0000313" key="2">
    <source>
        <dbReference type="EMBL" id="GAW26628.1"/>
    </source>
</evidence>
<reference evidence="2" key="1">
    <citation type="submission" date="2016-03" db="EMBL/GenBank/DDBJ databases">
        <title>Draft genome sequence of Rosellinia necatrix.</title>
        <authorList>
            <person name="Kanematsu S."/>
        </authorList>
    </citation>
    <scope>NUCLEOTIDE SEQUENCE [LARGE SCALE GENOMIC DNA]</scope>
    <source>
        <strain evidence="2">W97</strain>
    </source>
</reference>
<gene>
    <name evidence="2" type="ORF">SAMD00023353_4000460</name>
</gene>
<evidence type="ECO:0000256" key="1">
    <source>
        <dbReference type="SAM" id="MobiDB-lite"/>
    </source>
</evidence>
<accession>A0A1S8A956</accession>
<dbReference type="Proteomes" id="UP000054516">
    <property type="component" value="Unassembled WGS sequence"/>
</dbReference>
<organism evidence="2">
    <name type="scientific">Rosellinia necatrix</name>
    <name type="common">White root-rot fungus</name>
    <dbReference type="NCBI Taxonomy" id="77044"/>
    <lineage>
        <taxon>Eukaryota</taxon>
        <taxon>Fungi</taxon>
        <taxon>Dikarya</taxon>
        <taxon>Ascomycota</taxon>
        <taxon>Pezizomycotina</taxon>
        <taxon>Sordariomycetes</taxon>
        <taxon>Xylariomycetidae</taxon>
        <taxon>Xylariales</taxon>
        <taxon>Xylariaceae</taxon>
        <taxon>Rosellinia</taxon>
    </lineage>
</organism>
<proteinExistence type="predicted"/>
<dbReference type="EMBL" id="DF977485">
    <property type="protein sequence ID" value="GAW26628.1"/>
    <property type="molecule type" value="Genomic_DNA"/>
</dbReference>
<sequence>MHEGAPTSFKSPGLSPTLIIGSSDSEFVRRHRPCLPACLLHLASGLAHSFTPRSLRQLPSRLWHNIQLKTSSAKSDGTLGKWRDNEREGCAQTPESPDFMRIMHH</sequence>
<dbReference type="AlphaFoldDB" id="A0A1S8A956"/>
<protein>
    <submittedName>
        <fullName evidence="2">Uncharacterized protein</fullName>
    </submittedName>
</protein>
<evidence type="ECO:0000313" key="3">
    <source>
        <dbReference type="Proteomes" id="UP000054516"/>
    </source>
</evidence>
<feature type="region of interest" description="Disordered" evidence="1">
    <location>
        <begin position="74"/>
        <end position="105"/>
    </location>
</feature>